<dbReference type="AlphaFoldDB" id="A0AAD5GB34"/>
<protein>
    <submittedName>
        <fullName evidence="1">Uncharacterized protein</fullName>
    </submittedName>
</protein>
<sequence length="112" mass="13429">FVFFSSPSSVSQFNGFPIQSTFNSPSIAFNFTAHLRINCLLHALQSSRRKLPMWNQVRDKEFKCTKLTISLNFLPRLQDLRIWERESQEPMIVRKEHLEIELWESQRFLQRK</sequence>
<keyword evidence="2" id="KW-1185">Reference proteome</keyword>
<dbReference type="Proteomes" id="UP001206925">
    <property type="component" value="Unassembled WGS sequence"/>
</dbReference>
<name>A0AAD5GB34_AMBAR</name>
<proteinExistence type="predicted"/>
<comment type="caution">
    <text evidence="1">The sequence shown here is derived from an EMBL/GenBank/DDBJ whole genome shotgun (WGS) entry which is preliminary data.</text>
</comment>
<gene>
    <name evidence="1" type="ORF">M8C21_022367</name>
</gene>
<reference evidence="1" key="1">
    <citation type="submission" date="2022-06" db="EMBL/GenBank/DDBJ databases">
        <title>Uncovering the hologenomic basis of an extraordinary plant invasion.</title>
        <authorList>
            <person name="Bieker V.C."/>
            <person name="Martin M.D."/>
            <person name="Gilbert T."/>
            <person name="Hodgins K."/>
            <person name="Battlay P."/>
            <person name="Petersen B."/>
            <person name="Wilson J."/>
        </authorList>
    </citation>
    <scope>NUCLEOTIDE SEQUENCE</scope>
    <source>
        <strain evidence="1">AA19_3_7</strain>
        <tissue evidence="1">Leaf</tissue>
    </source>
</reference>
<organism evidence="1 2">
    <name type="scientific">Ambrosia artemisiifolia</name>
    <name type="common">Common ragweed</name>
    <dbReference type="NCBI Taxonomy" id="4212"/>
    <lineage>
        <taxon>Eukaryota</taxon>
        <taxon>Viridiplantae</taxon>
        <taxon>Streptophyta</taxon>
        <taxon>Embryophyta</taxon>
        <taxon>Tracheophyta</taxon>
        <taxon>Spermatophyta</taxon>
        <taxon>Magnoliopsida</taxon>
        <taxon>eudicotyledons</taxon>
        <taxon>Gunneridae</taxon>
        <taxon>Pentapetalae</taxon>
        <taxon>asterids</taxon>
        <taxon>campanulids</taxon>
        <taxon>Asterales</taxon>
        <taxon>Asteraceae</taxon>
        <taxon>Asteroideae</taxon>
        <taxon>Heliantheae alliance</taxon>
        <taxon>Heliantheae</taxon>
        <taxon>Ambrosia</taxon>
    </lineage>
</organism>
<accession>A0AAD5GB34</accession>
<feature type="non-terminal residue" evidence="1">
    <location>
        <position position="112"/>
    </location>
</feature>
<dbReference type="EMBL" id="JAMZMK010009398">
    <property type="protein sequence ID" value="KAI7735955.1"/>
    <property type="molecule type" value="Genomic_DNA"/>
</dbReference>
<evidence type="ECO:0000313" key="1">
    <source>
        <dbReference type="EMBL" id="KAI7735955.1"/>
    </source>
</evidence>
<evidence type="ECO:0000313" key="2">
    <source>
        <dbReference type="Proteomes" id="UP001206925"/>
    </source>
</evidence>